<accession>A0A6A6NLW8</accession>
<dbReference type="InterPro" id="IPR008984">
    <property type="entry name" value="SMAD_FHA_dom_sf"/>
</dbReference>
<feature type="compositionally biased region" description="Low complexity" evidence="10">
    <location>
        <begin position="782"/>
        <end position="794"/>
    </location>
</feature>
<feature type="compositionally biased region" description="Low complexity" evidence="10">
    <location>
        <begin position="885"/>
        <end position="916"/>
    </location>
</feature>
<dbReference type="GO" id="GO:0051598">
    <property type="term" value="P:meiotic recombination checkpoint signaling"/>
    <property type="evidence" value="ECO:0007669"/>
    <property type="project" value="TreeGrafter"/>
</dbReference>
<dbReference type="SUPFAM" id="SSF49879">
    <property type="entry name" value="SMAD/FHA domain"/>
    <property type="match status" value="1"/>
</dbReference>
<name>A0A6A6NLW8_9PEZI</name>
<evidence type="ECO:0000256" key="8">
    <source>
        <dbReference type="ARBA" id="ARBA00048679"/>
    </source>
</evidence>
<feature type="compositionally biased region" description="Basic and acidic residues" evidence="10">
    <location>
        <begin position="821"/>
        <end position="831"/>
    </location>
</feature>
<dbReference type="SMART" id="SM00220">
    <property type="entry name" value="S_TKc"/>
    <property type="match status" value="1"/>
</dbReference>
<dbReference type="FunFam" id="1.10.510.10:FF:000571">
    <property type="entry name" value="Maternal embryonic leucine zipper kinase"/>
    <property type="match status" value="1"/>
</dbReference>
<sequence>MDEELTQPNTQRVVDPRREGRNNSGLRDIDLADVICILHPTTPAAFRTVQGTAAQAPQHILQNDDYLALGNGDVEEQETFILGNDARDPPLDEPQDLALRFSSKTRRQHMGFCFGRNRDFCDILIGQTPAEQRRVSNVHFRIYVNRNGMLMLQDMSTNGTLVDGNFLKGKGNNKLSQRMLNAGSCIEILNPDPKQTYKFVVRIPSRGAYQAEYEEAFRKYMAEVERAEKEAIDGAPAAEVARVTKPTMVGNSYAIGMHWDGGKVYNPVRQIGKGAFASVYQIARVDDGELMAVKELEKRRFMKNGQLDQKLDTEMRIMQQIKHENIVKFEDVHYEKDYFFIIMEYVPGGDLSTYLQKHSVLDEQMAKCMARQVLEALAYLHSLQITHRDIKPDNILVASYDPFVVKLSDFGLSKVVKNNETFLKTFCGTLLYCAPEVFPWYDNYVNTRGTKRRRGASAKKFHSYSQSVDIWSFGAVLWQSLCTLPPFEGVADHNGMLDQIMTSSLDPSPLRARGISEECIDLLVQMLDTNPAQRPTEKQCLQHPWLAEGEKLAEDDLGPIVEEDEEEAEYQLSQLSLEEEGEELLATEQDPPGDYEPYENRRRSRAHEHPYVRRSKRVKPDVLAPRNQPRGRAETDEDDSSEDYNGRTQQRDFGSADDDSFVLPRGAGEGLIGAPTAGRLFGEIGRSALQSSGLLGQHAKAALDTANGNGDSSAPGAWIGSSVVEPRRPDDSDFGFAHSWAALDSWAAPANGTADGQAGAGALDSAGSLMGAESMVRGLHMASTGSSSAGNNSPPTSPAEPDSPRTPPPPGQKGSQHSSRPRSENSDEPTPRAHRPPLGRQVTAPPATSLYFDTPDRPMPVVEHASRSSTGLFASGFESPGHVTASESASMQAGAAEAGKAAPAPDAAPPSGAGLADSAAFVRPRRLLGRLTTTPDSFRPFTFKLEQQLYIRWGRSPHSHLVHPDPTDTRVSKSAFVIFHHAPGIEQADRAGEDWTKLPGLYTGIVAFARGGVWVNGVHLRAGPGPETQDGGAQPYGRLHTGDVITVFHDVRGAKGECLKFVCEFFHGEAARPRPTGQGFKVMVEGGNSREKA</sequence>
<evidence type="ECO:0000313" key="14">
    <source>
        <dbReference type="Proteomes" id="UP000799766"/>
    </source>
</evidence>
<dbReference type="Proteomes" id="UP000799766">
    <property type="component" value="Unassembled WGS sequence"/>
</dbReference>
<organism evidence="13 14">
    <name type="scientific">Lineolata rhizophorae</name>
    <dbReference type="NCBI Taxonomy" id="578093"/>
    <lineage>
        <taxon>Eukaryota</taxon>
        <taxon>Fungi</taxon>
        <taxon>Dikarya</taxon>
        <taxon>Ascomycota</taxon>
        <taxon>Pezizomycotina</taxon>
        <taxon>Dothideomycetes</taxon>
        <taxon>Dothideomycetes incertae sedis</taxon>
        <taxon>Lineolatales</taxon>
        <taxon>Lineolataceae</taxon>
        <taxon>Lineolata</taxon>
    </lineage>
</organism>
<gene>
    <name evidence="13" type="ORF">BDY21DRAFT_294641</name>
</gene>
<feature type="binding site" evidence="9">
    <location>
        <position position="294"/>
    </location>
    <ligand>
        <name>ATP</name>
        <dbReference type="ChEBI" id="CHEBI:30616"/>
    </ligand>
</feature>
<dbReference type="Pfam" id="PF00069">
    <property type="entry name" value="Pkinase"/>
    <property type="match status" value="1"/>
</dbReference>
<dbReference type="PANTHER" id="PTHR44167:SF24">
    <property type="entry name" value="SERINE_THREONINE-PROTEIN KINASE CHK2"/>
    <property type="match status" value="1"/>
</dbReference>
<dbReference type="Pfam" id="PF00498">
    <property type="entry name" value="FHA"/>
    <property type="match status" value="1"/>
</dbReference>
<dbReference type="PANTHER" id="PTHR44167">
    <property type="entry name" value="OVARIAN-SPECIFIC SERINE/THREONINE-PROTEIN KINASE LOK-RELATED"/>
    <property type="match status" value="1"/>
</dbReference>
<feature type="region of interest" description="Disordered" evidence="10">
    <location>
        <begin position="878"/>
        <end position="916"/>
    </location>
</feature>
<dbReference type="GO" id="GO:0005737">
    <property type="term" value="C:cytoplasm"/>
    <property type="evidence" value="ECO:0007669"/>
    <property type="project" value="TreeGrafter"/>
</dbReference>
<evidence type="ECO:0000256" key="5">
    <source>
        <dbReference type="ARBA" id="ARBA00022777"/>
    </source>
</evidence>
<feature type="region of interest" description="Disordered" evidence="10">
    <location>
        <begin position="782"/>
        <end position="865"/>
    </location>
</feature>
<evidence type="ECO:0000256" key="2">
    <source>
        <dbReference type="ARBA" id="ARBA00012513"/>
    </source>
</evidence>
<dbReference type="PROSITE" id="PS50011">
    <property type="entry name" value="PROTEIN_KINASE_DOM"/>
    <property type="match status" value="1"/>
</dbReference>
<keyword evidence="4 9" id="KW-0547">Nucleotide-binding</keyword>
<dbReference type="InterPro" id="IPR011009">
    <property type="entry name" value="Kinase-like_dom_sf"/>
</dbReference>
<feature type="region of interest" description="Disordered" evidence="10">
    <location>
        <begin position="705"/>
        <end position="735"/>
    </location>
</feature>
<dbReference type="EMBL" id="MU001709">
    <property type="protein sequence ID" value="KAF2452457.1"/>
    <property type="molecule type" value="Genomic_DNA"/>
</dbReference>
<dbReference type="GO" id="GO:0005634">
    <property type="term" value="C:nucleus"/>
    <property type="evidence" value="ECO:0007669"/>
    <property type="project" value="TreeGrafter"/>
</dbReference>
<feature type="region of interest" description="Disordered" evidence="10">
    <location>
        <begin position="1"/>
        <end position="24"/>
    </location>
</feature>
<dbReference type="GO" id="GO:0005524">
    <property type="term" value="F:ATP binding"/>
    <property type="evidence" value="ECO:0007669"/>
    <property type="project" value="UniProtKB-UniRule"/>
</dbReference>
<dbReference type="Gene3D" id="2.60.200.20">
    <property type="match status" value="1"/>
</dbReference>
<keyword evidence="3" id="KW-0723">Serine/threonine-protein kinase</keyword>
<feature type="domain" description="FHA" evidence="11">
    <location>
        <begin position="112"/>
        <end position="167"/>
    </location>
</feature>
<evidence type="ECO:0000259" key="12">
    <source>
        <dbReference type="PROSITE" id="PS50011"/>
    </source>
</evidence>
<dbReference type="InterPro" id="IPR000719">
    <property type="entry name" value="Prot_kinase_dom"/>
</dbReference>
<keyword evidence="5" id="KW-0418">Kinase</keyword>
<feature type="compositionally biased region" description="Acidic residues" evidence="10">
    <location>
        <begin position="581"/>
        <end position="597"/>
    </location>
</feature>
<dbReference type="InterPro" id="IPR008271">
    <property type="entry name" value="Ser/Thr_kinase_AS"/>
</dbReference>
<dbReference type="SUPFAM" id="SSF56112">
    <property type="entry name" value="Protein kinase-like (PK-like)"/>
    <property type="match status" value="1"/>
</dbReference>
<feature type="compositionally biased region" description="Polar residues" evidence="10">
    <location>
        <begin position="1"/>
        <end position="12"/>
    </location>
</feature>
<proteinExistence type="inferred from homology"/>
<keyword evidence="5" id="KW-0808">Transferase</keyword>
<comment type="catalytic activity">
    <reaction evidence="7">
        <text>L-threonyl-[protein] + ATP = O-phospho-L-threonyl-[protein] + ADP + H(+)</text>
        <dbReference type="Rhea" id="RHEA:46608"/>
        <dbReference type="Rhea" id="RHEA-COMP:11060"/>
        <dbReference type="Rhea" id="RHEA-COMP:11605"/>
        <dbReference type="ChEBI" id="CHEBI:15378"/>
        <dbReference type="ChEBI" id="CHEBI:30013"/>
        <dbReference type="ChEBI" id="CHEBI:30616"/>
        <dbReference type="ChEBI" id="CHEBI:61977"/>
        <dbReference type="ChEBI" id="CHEBI:456216"/>
        <dbReference type="EC" id="2.7.11.1"/>
    </reaction>
</comment>
<evidence type="ECO:0000256" key="9">
    <source>
        <dbReference type="PROSITE-ProRule" id="PRU10141"/>
    </source>
</evidence>
<comment type="similarity">
    <text evidence="1">Belongs to the protein kinase superfamily. CAMK Ser/Thr protein kinase family. CHEK2 subfamily.</text>
</comment>
<evidence type="ECO:0000256" key="6">
    <source>
        <dbReference type="ARBA" id="ARBA00022840"/>
    </source>
</evidence>
<comment type="catalytic activity">
    <reaction evidence="8">
        <text>L-seryl-[protein] + ATP = O-phospho-L-seryl-[protein] + ADP + H(+)</text>
        <dbReference type="Rhea" id="RHEA:17989"/>
        <dbReference type="Rhea" id="RHEA-COMP:9863"/>
        <dbReference type="Rhea" id="RHEA-COMP:11604"/>
        <dbReference type="ChEBI" id="CHEBI:15378"/>
        <dbReference type="ChEBI" id="CHEBI:29999"/>
        <dbReference type="ChEBI" id="CHEBI:30616"/>
        <dbReference type="ChEBI" id="CHEBI:83421"/>
        <dbReference type="ChEBI" id="CHEBI:456216"/>
        <dbReference type="EC" id="2.7.11.1"/>
    </reaction>
</comment>
<dbReference type="AlphaFoldDB" id="A0A6A6NLW8"/>
<dbReference type="PROSITE" id="PS00108">
    <property type="entry name" value="PROTEIN_KINASE_ST"/>
    <property type="match status" value="1"/>
</dbReference>
<feature type="compositionally biased region" description="Basic residues" evidence="10">
    <location>
        <begin position="602"/>
        <end position="617"/>
    </location>
</feature>
<dbReference type="OrthoDB" id="504170at2759"/>
<feature type="region of interest" description="Disordered" evidence="10">
    <location>
        <begin position="581"/>
        <end position="664"/>
    </location>
</feature>
<feature type="domain" description="Protein kinase" evidence="12">
    <location>
        <begin position="265"/>
        <end position="546"/>
    </location>
</feature>
<evidence type="ECO:0000256" key="4">
    <source>
        <dbReference type="ARBA" id="ARBA00022741"/>
    </source>
</evidence>
<dbReference type="SMART" id="SM00240">
    <property type="entry name" value="FHA"/>
    <property type="match status" value="1"/>
</dbReference>
<dbReference type="PROSITE" id="PS00107">
    <property type="entry name" value="PROTEIN_KINASE_ATP"/>
    <property type="match status" value="1"/>
</dbReference>
<evidence type="ECO:0000256" key="7">
    <source>
        <dbReference type="ARBA" id="ARBA00047899"/>
    </source>
</evidence>
<reference evidence="13" key="1">
    <citation type="journal article" date="2020" name="Stud. Mycol.">
        <title>101 Dothideomycetes genomes: a test case for predicting lifestyles and emergence of pathogens.</title>
        <authorList>
            <person name="Haridas S."/>
            <person name="Albert R."/>
            <person name="Binder M."/>
            <person name="Bloem J."/>
            <person name="Labutti K."/>
            <person name="Salamov A."/>
            <person name="Andreopoulos B."/>
            <person name="Baker S."/>
            <person name="Barry K."/>
            <person name="Bills G."/>
            <person name="Bluhm B."/>
            <person name="Cannon C."/>
            <person name="Castanera R."/>
            <person name="Culley D."/>
            <person name="Daum C."/>
            <person name="Ezra D."/>
            <person name="Gonzalez J."/>
            <person name="Henrissat B."/>
            <person name="Kuo A."/>
            <person name="Liang C."/>
            <person name="Lipzen A."/>
            <person name="Lutzoni F."/>
            <person name="Magnuson J."/>
            <person name="Mondo S."/>
            <person name="Nolan M."/>
            <person name="Ohm R."/>
            <person name="Pangilinan J."/>
            <person name="Park H.-J."/>
            <person name="Ramirez L."/>
            <person name="Alfaro M."/>
            <person name="Sun H."/>
            <person name="Tritt A."/>
            <person name="Yoshinaga Y."/>
            <person name="Zwiers L.-H."/>
            <person name="Turgeon B."/>
            <person name="Goodwin S."/>
            <person name="Spatafora J."/>
            <person name="Crous P."/>
            <person name="Grigoriev I."/>
        </authorList>
    </citation>
    <scope>NUCLEOTIDE SEQUENCE</scope>
    <source>
        <strain evidence="13">ATCC 16933</strain>
    </source>
</reference>
<evidence type="ECO:0000256" key="3">
    <source>
        <dbReference type="ARBA" id="ARBA00022527"/>
    </source>
</evidence>
<dbReference type="PROSITE" id="PS50006">
    <property type="entry name" value="FHA_DOMAIN"/>
    <property type="match status" value="1"/>
</dbReference>
<dbReference type="InterPro" id="IPR000253">
    <property type="entry name" value="FHA_dom"/>
</dbReference>
<dbReference type="GO" id="GO:0004674">
    <property type="term" value="F:protein serine/threonine kinase activity"/>
    <property type="evidence" value="ECO:0007669"/>
    <property type="project" value="UniProtKB-KW"/>
</dbReference>
<dbReference type="EC" id="2.7.11.1" evidence="2"/>
<evidence type="ECO:0000256" key="10">
    <source>
        <dbReference type="SAM" id="MobiDB-lite"/>
    </source>
</evidence>
<keyword evidence="6 9" id="KW-0067">ATP-binding</keyword>
<protein>
    <recommendedName>
        <fullName evidence="2">non-specific serine/threonine protein kinase</fullName>
        <ecNumber evidence="2">2.7.11.1</ecNumber>
    </recommendedName>
</protein>
<dbReference type="InterPro" id="IPR017441">
    <property type="entry name" value="Protein_kinase_ATP_BS"/>
</dbReference>
<evidence type="ECO:0000256" key="1">
    <source>
        <dbReference type="ARBA" id="ARBA00005575"/>
    </source>
</evidence>
<keyword evidence="14" id="KW-1185">Reference proteome</keyword>
<evidence type="ECO:0000313" key="13">
    <source>
        <dbReference type="EMBL" id="KAF2452457.1"/>
    </source>
</evidence>
<dbReference type="Gene3D" id="1.10.510.10">
    <property type="entry name" value="Transferase(Phosphotransferase) domain 1"/>
    <property type="match status" value="1"/>
</dbReference>
<evidence type="ECO:0000259" key="11">
    <source>
        <dbReference type="PROSITE" id="PS50006"/>
    </source>
</evidence>